<evidence type="ECO:0000313" key="8">
    <source>
        <dbReference type="Proteomes" id="UP000191285"/>
    </source>
</evidence>
<comment type="caution">
    <text evidence="7">The sequence shown here is derived from an EMBL/GenBank/DDBJ whole genome shotgun (WGS) entry which is preliminary data.</text>
</comment>
<feature type="compositionally biased region" description="Basic and acidic residues" evidence="5">
    <location>
        <begin position="175"/>
        <end position="202"/>
    </location>
</feature>
<evidence type="ECO:0000256" key="2">
    <source>
        <dbReference type="ARBA" id="ARBA00022679"/>
    </source>
</evidence>
<dbReference type="SUPFAM" id="SSF52467">
    <property type="entry name" value="DHS-like NAD/FAD-binding domain"/>
    <property type="match status" value="1"/>
</dbReference>
<dbReference type="InterPro" id="IPR050134">
    <property type="entry name" value="NAD-dep_sirtuin_deacylases"/>
</dbReference>
<keyword evidence="4" id="KW-0862">Zinc</keyword>
<dbReference type="Pfam" id="PF02146">
    <property type="entry name" value="SIR2"/>
    <property type="match status" value="2"/>
</dbReference>
<name>A0A1V6TCA5_9EURO</name>
<dbReference type="GO" id="GO:0005634">
    <property type="term" value="C:nucleus"/>
    <property type="evidence" value="ECO:0007669"/>
    <property type="project" value="TreeGrafter"/>
</dbReference>
<dbReference type="PROSITE" id="PS50305">
    <property type="entry name" value="SIRTUIN"/>
    <property type="match status" value="1"/>
</dbReference>
<keyword evidence="2" id="KW-0808">Transferase</keyword>
<dbReference type="InterPro" id="IPR027546">
    <property type="entry name" value="Sirtuin_class_III"/>
</dbReference>
<evidence type="ECO:0000256" key="3">
    <source>
        <dbReference type="ARBA" id="ARBA00023027"/>
    </source>
</evidence>
<accession>A0A1V6TCA5</accession>
<keyword evidence="8" id="KW-1185">Reference proteome</keyword>
<dbReference type="GO" id="GO:0046872">
    <property type="term" value="F:metal ion binding"/>
    <property type="evidence" value="ECO:0007669"/>
    <property type="project" value="UniProtKB-KW"/>
</dbReference>
<dbReference type="EMBL" id="MLKD01000009">
    <property type="protein sequence ID" value="OQE23203.1"/>
    <property type="molecule type" value="Genomic_DNA"/>
</dbReference>
<evidence type="ECO:0000256" key="4">
    <source>
        <dbReference type="PROSITE-ProRule" id="PRU00236"/>
    </source>
</evidence>
<dbReference type="GO" id="GO:0036054">
    <property type="term" value="F:protein-malonyllysine demalonylase activity"/>
    <property type="evidence" value="ECO:0007669"/>
    <property type="project" value="InterPro"/>
</dbReference>
<feature type="binding site" evidence="4">
    <location>
        <position position="264"/>
    </location>
    <ligand>
        <name>Zn(2+)</name>
        <dbReference type="ChEBI" id="CHEBI:29105"/>
    </ligand>
</feature>
<sequence length="367" mass="40427">MASAVKQATRSVVAPADLESFREHLKKCRRVVALVGAGLSAASGLPTFRGAGGLWRTHEATDLATPEAFESNPDLVWQFYSFRRHMALKAAPNKAHFALAELARKNKDFITLSQNVDGLSQRAEHPSEQLHLLHGSLFNIKCTSFYCNYTRNDDFTDPIVPALAIPKKSSFAKIDSGKKQEKKKEGMEGEKRDAEKETKETLADEDEVASQKDEAEDTLGKKGVTTKDQTKEEGKQEDESDDEIDISDISNHIPNLSADELPQCPECKGLLRPGVVWFGESLPTATLEYVDKWIESGPIDLILVIGTSSQVYPAAGYVDEAREKGARVAVINMEPYSPVTLSESDWFFQGDASLVIPEILESVIGKI</sequence>
<feature type="binding site" evidence="4">
    <location>
        <position position="267"/>
    </location>
    <ligand>
        <name>Zn(2+)</name>
        <dbReference type="ChEBI" id="CHEBI:29105"/>
    </ligand>
</feature>
<feature type="binding site" evidence="4">
    <location>
        <position position="147"/>
    </location>
    <ligand>
        <name>Zn(2+)</name>
        <dbReference type="ChEBI" id="CHEBI:29105"/>
    </ligand>
</feature>
<evidence type="ECO:0000256" key="1">
    <source>
        <dbReference type="ARBA" id="ARBA00006924"/>
    </source>
</evidence>
<dbReference type="InterPro" id="IPR026591">
    <property type="entry name" value="Sirtuin_cat_small_dom_sf"/>
</dbReference>
<dbReference type="STRING" id="303698.A0A1V6TCA5"/>
<gene>
    <name evidence="7" type="ORF">PENSTE_c009G07723</name>
</gene>
<dbReference type="InterPro" id="IPR026590">
    <property type="entry name" value="Ssirtuin_cat_dom"/>
</dbReference>
<organism evidence="7 8">
    <name type="scientific">Penicillium steckii</name>
    <dbReference type="NCBI Taxonomy" id="303698"/>
    <lineage>
        <taxon>Eukaryota</taxon>
        <taxon>Fungi</taxon>
        <taxon>Dikarya</taxon>
        <taxon>Ascomycota</taxon>
        <taxon>Pezizomycotina</taxon>
        <taxon>Eurotiomycetes</taxon>
        <taxon>Eurotiomycetidae</taxon>
        <taxon>Eurotiales</taxon>
        <taxon>Aspergillaceae</taxon>
        <taxon>Penicillium</taxon>
    </lineage>
</organism>
<feature type="domain" description="Deacetylase sirtuin-type" evidence="6">
    <location>
        <begin position="11"/>
        <end position="366"/>
    </location>
</feature>
<dbReference type="Gene3D" id="3.40.50.1220">
    <property type="entry name" value="TPP-binding domain"/>
    <property type="match status" value="2"/>
</dbReference>
<evidence type="ECO:0000259" key="6">
    <source>
        <dbReference type="PROSITE" id="PS50305"/>
    </source>
</evidence>
<comment type="similarity">
    <text evidence="1">Belongs to the sirtuin family. Class I subfamily.</text>
</comment>
<dbReference type="AlphaFoldDB" id="A0A1V6TCA5"/>
<feature type="compositionally biased region" description="Acidic residues" evidence="5">
    <location>
        <begin position="235"/>
        <end position="245"/>
    </location>
</feature>
<protein>
    <recommendedName>
        <fullName evidence="6">Deacetylase sirtuin-type domain-containing protein</fullName>
    </recommendedName>
</protein>
<proteinExistence type="inferred from homology"/>
<keyword evidence="4" id="KW-0479">Metal-binding</keyword>
<dbReference type="OrthoDB" id="424302at2759"/>
<dbReference type="Gene3D" id="3.30.1600.10">
    <property type="entry name" value="SIR2/SIRT2 'Small Domain"/>
    <property type="match status" value="1"/>
</dbReference>
<dbReference type="GO" id="GO:0017136">
    <property type="term" value="F:histone deacetylase activity, NAD-dependent"/>
    <property type="evidence" value="ECO:0007669"/>
    <property type="project" value="TreeGrafter"/>
</dbReference>
<dbReference type="GO" id="GO:0070403">
    <property type="term" value="F:NAD+ binding"/>
    <property type="evidence" value="ECO:0007669"/>
    <property type="project" value="InterPro"/>
</dbReference>
<dbReference type="InterPro" id="IPR003000">
    <property type="entry name" value="Sirtuin"/>
</dbReference>
<feature type="active site" description="Proton acceptor" evidence="4">
    <location>
        <position position="134"/>
    </location>
</feature>
<evidence type="ECO:0000313" key="7">
    <source>
        <dbReference type="EMBL" id="OQE23203.1"/>
    </source>
</evidence>
<dbReference type="InterPro" id="IPR029035">
    <property type="entry name" value="DHS-like_NAD/FAD-binding_dom"/>
</dbReference>
<dbReference type="GO" id="GO:0036055">
    <property type="term" value="F:protein-succinyllysine desuccinylase activity"/>
    <property type="evidence" value="ECO:0007669"/>
    <property type="project" value="InterPro"/>
</dbReference>
<feature type="binding site" evidence="4">
    <location>
        <position position="142"/>
    </location>
    <ligand>
        <name>Zn(2+)</name>
        <dbReference type="ChEBI" id="CHEBI:29105"/>
    </ligand>
</feature>
<dbReference type="PANTHER" id="PTHR11085:SF10">
    <property type="entry name" value="NAD-DEPENDENT PROTEIN DEACYLASE SIRTUIN-5, MITOCHONDRIAL-RELATED"/>
    <property type="match status" value="1"/>
</dbReference>
<reference evidence="8" key="1">
    <citation type="journal article" date="2017" name="Nat. Microbiol.">
        <title>Global analysis of biosynthetic gene clusters reveals vast potential of secondary metabolite production in Penicillium species.</title>
        <authorList>
            <person name="Nielsen J.C."/>
            <person name="Grijseels S."/>
            <person name="Prigent S."/>
            <person name="Ji B."/>
            <person name="Dainat J."/>
            <person name="Nielsen K.F."/>
            <person name="Frisvad J.C."/>
            <person name="Workman M."/>
            <person name="Nielsen J."/>
        </authorList>
    </citation>
    <scope>NUCLEOTIDE SEQUENCE [LARGE SCALE GENOMIC DNA]</scope>
    <source>
        <strain evidence="8">IBT 24891</strain>
    </source>
</reference>
<feature type="region of interest" description="Disordered" evidence="5">
    <location>
        <begin position="174"/>
        <end position="245"/>
    </location>
</feature>
<dbReference type="Proteomes" id="UP000191285">
    <property type="component" value="Unassembled WGS sequence"/>
</dbReference>
<evidence type="ECO:0000256" key="5">
    <source>
        <dbReference type="SAM" id="MobiDB-lite"/>
    </source>
</evidence>
<dbReference type="PANTHER" id="PTHR11085">
    <property type="entry name" value="NAD-DEPENDENT PROTEIN DEACYLASE SIRTUIN-5, MITOCHONDRIAL-RELATED"/>
    <property type="match status" value="1"/>
</dbReference>
<keyword evidence="3" id="KW-0520">NAD</keyword>
<dbReference type="CDD" id="cd01412">
    <property type="entry name" value="SIRT5_Af1_CobB"/>
    <property type="match status" value="1"/>
</dbReference>